<dbReference type="Proteomes" id="UP000654075">
    <property type="component" value="Unassembled WGS sequence"/>
</dbReference>
<protein>
    <submittedName>
        <fullName evidence="2">Uncharacterized protein</fullName>
    </submittedName>
</protein>
<dbReference type="EMBL" id="CAJNNV010031376">
    <property type="protein sequence ID" value="CAE8635942.1"/>
    <property type="molecule type" value="Genomic_DNA"/>
</dbReference>
<feature type="compositionally biased region" description="Acidic residues" evidence="1">
    <location>
        <begin position="64"/>
        <end position="73"/>
    </location>
</feature>
<evidence type="ECO:0000313" key="2">
    <source>
        <dbReference type="EMBL" id="CAE8635942.1"/>
    </source>
</evidence>
<comment type="caution">
    <text evidence="2">The sequence shown here is derived from an EMBL/GenBank/DDBJ whole genome shotgun (WGS) entry which is preliminary data.</text>
</comment>
<evidence type="ECO:0000313" key="3">
    <source>
        <dbReference type="Proteomes" id="UP000654075"/>
    </source>
</evidence>
<feature type="non-terminal residue" evidence="2">
    <location>
        <position position="1"/>
    </location>
</feature>
<feature type="compositionally biased region" description="Low complexity" evidence="1">
    <location>
        <begin position="39"/>
        <end position="53"/>
    </location>
</feature>
<accession>A0A813HEB1</accession>
<gene>
    <name evidence="2" type="ORF">PGLA1383_LOCUS51491</name>
</gene>
<reference evidence="2" key="1">
    <citation type="submission" date="2021-02" db="EMBL/GenBank/DDBJ databases">
        <authorList>
            <person name="Dougan E. K."/>
            <person name="Rhodes N."/>
            <person name="Thang M."/>
            <person name="Chan C."/>
        </authorList>
    </citation>
    <scope>NUCLEOTIDE SEQUENCE</scope>
</reference>
<name>A0A813HEB1_POLGL</name>
<keyword evidence="3" id="KW-1185">Reference proteome</keyword>
<dbReference type="AlphaFoldDB" id="A0A813HEB1"/>
<organism evidence="2 3">
    <name type="scientific">Polarella glacialis</name>
    <name type="common">Dinoflagellate</name>
    <dbReference type="NCBI Taxonomy" id="89957"/>
    <lineage>
        <taxon>Eukaryota</taxon>
        <taxon>Sar</taxon>
        <taxon>Alveolata</taxon>
        <taxon>Dinophyceae</taxon>
        <taxon>Suessiales</taxon>
        <taxon>Suessiaceae</taxon>
        <taxon>Polarella</taxon>
    </lineage>
</organism>
<sequence length="73" mass="7787">ANGETEHDAIWAAMSAVTINTSVPLPKPKAVVAKEDSSCSENGSSTSESEPGEAWTLQDRHEQEDEDSVSSRV</sequence>
<proteinExistence type="predicted"/>
<evidence type="ECO:0000256" key="1">
    <source>
        <dbReference type="SAM" id="MobiDB-lite"/>
    </source>
</evidence>
<feature type="region of interest" description="Disordered" evidence="1">
    <location>
        <begin position="30"/>
        <end position="73"/>
    </location>
</feature>